<dbReference type="PROSITE" id="PS50925">
    <property type="entry name" value="BLUF"/>
    <property type="match status" value="1"/>
</dbReference>
<dbReference type="SMART" id="SM01034">
    <property type="entry name" value="BLUF"/>
    <property type="match status" value="1"/>
</dbReference>
<accession>A0A3D9HS73</accession>
<organism evidence="2 3">
    <name type="scientific">Aestuariispira insulae</name>
    <dbReference type="NCBI Taxonomy" id="1461337"/>
    <lineage>
        <taxon>Bacteria</taxon>
        <taxon>Pseudomonadati</taxon>
        <taxon>Pseudomonadota</taxon>
        <taxon>Alphaproteobacteria</taxon>
        <taxon>Rhodospirillales</taxon>
        <taxon>Kiloniellaceae</taxon>
        <taxon>Aestuariispira</taxon>
    </lineage>
</organism>
<dbReference type="AlphaFoldDB" id="A0A3D9HS73"/>
<dbReference type="OrthoDB" id="196105at2"/>
<feature type="domain" description="BLUF" evidence="1">
    <location>
        <begin position="3"/>
        <end position="93"/>
    </location>
</feature>
<dbReference type="Gene3D" id="3.30.70.100">
    <property type="match status" value="1"/>
</dbReference>
<dbReference type="InterPro" id="IPR036046">
    <property type="entry name" value="Acylphosphatase-like_dom_sf"/>
</dbReference>
<reference evidence="2 3" key="1">
    <citation type="submission" date="2018-07" db="EMBL/GenBank/DDBJ databases">
        <title>Genomic Encyclopedia of Type Strains, Phase III (KMG-III): the genomes of soil and plant-associated and newly described type strains.</title>
        <authorList>
            <person name="Whitman W."/>
        </authorList>
    </citation>
    <scope>NUCLEOTIDE SEQUENCE [LARGE SCALE GENOMIC DNA]</scope>
    <source>
        <strain evidence="2 3">CECT 8488</strain>
    </source>
</reference>
<dbReference type="GO" id="GO:0009882">
    <property type="term" value="F:blue light photoreceptor activity"/>
    <property type="evidence" value="ECO:0007669"/>
    <property type="project" value="InterPro"/>
</dbReference>
<comment type="caution">
    <text evidence="2">The sequence shown here is derived from an EMBL/GenBank/DDBJ whole genome shotgun (WGS) entry which is preliminary data.</text>
</comment>
<dbReference type="GO" id="GO:0071949">
    <property type="term" value="F:FAD binding"/>
    <property type="evidence" value="ECO:0007669"/>
    <property type="project" value="InterPro"/>
</dbReference>
<evidence type="ECO:0000313" key="2">
    <source>
        <dbReference type="EMBL" id="RED52309.1"/>
    </source>
</evidence>
<gene>
    <name evidence="2" type="ORF">DFP90_102329</name>
</gene>
<dbReference type="RefSeq" id="WP_115935855.1">
    <property type="nucleotide sequence ID" value="NZ_QRDW01000002.1"/>
</dbReference>
<keyword evidence="3" id="KW-1185">Reference proteome</keyword>
<dbReference type="EMBL" id="QRDW01000002">
    <property type="protein sequence ID" value="RED52309.1"/>
    <property type="molecule type" value="Genomic_DNA"/>
</dbReference>
<evidence type="ECO:0000259" key="1">
    <source>
        <dbReference type="PROSITE" id="PS50925"/>
    </source>
</evidence>
<dbReference type="SUPFAM" id="SSF54975">
    <property type="entry name" value="Acylphosphatase/BLUF domain-like"/>
    <property type="match status" value="1"/>
</dbReference>
<dbReference type="InterPro" id="IPR007024">
    <property type="entry name" value="BLUF_domain"/>
</dbReference>
<protein>
    <submittedName>
        <fullName evidence="2">FAD-dependent sensor of blue light</fullName>
    </submittedName>
</protein>
<dbReference type="Pfam" id="PF04940">
    <property type="entry name" value="BLUF"/>
    <property type="match status" value="1"/>
</dbReference>
<evidence type="ECO:0000313" key="3">
    <source>
        <dbReference type="Proteomes" id="UP000256845"/>
    </source>
</evidence>
<dbReference type="Proteomes" id="UP000256845">
    <property type="component" value="Unassembled WGS sequence"/>
</dbReference>
<sequence>MYLTRLLYVSDYNRDRPFNAAQMLKSAIAKNRANQITGALWFDGRQFIQVLEGGRHAVSETYHRIAHDERHNNIELVSCNSVTERFFPQWSMGYFGDTLTNQQTILRYSTSDKLIPNEMSPDSLLGLMMTLELKNLE</sequence>
<proteinExistence type="predicted"/>
<name>A0A3D9HS73_9PROT</name>